<keyword evidence="1" id="KW-1188">Viral release from host cell</keyword>
<evidence type="ECO:0000256" key="2">
    <source>
        <dbReference type="ARBA" id="ARBA00022670"/>
    </source>
</evidence>
<dbReference type="GO" id="GO:0006508">
    <property type="term" value="P:proteolysis"/>
    <property type="evidence" value="ECO:0007669"/>
    <property type="project" value="UniProtKB-KW"/>
</dbReference>
<dbReference type="AlphaFoldDB" id="A0A2L1UA87"/>
<organism evidence="5 6">
    <name type="scientific">Paenibacillus larvae subsp. larvae</name>
    <dbReference type="NCBI Taxonomy" id="147375"/>
    <lineage>
        <taxon>Bacteria</taxon>
        <taxon>Bacillati</taxon>
        <taxon>Bacillota</taxon>
        <taxon>Bacilli</taxon>
        <taxon>Bacillales</taxon>
        <taxon>Paenibacillaceae</taxon>
        <taxon>Paenibacillus</taxon>
    </lineage>
</organism>
<feature type="domain" description="Prohead serine protease" evidence="4">
    <location>
        <begin position="5"/>
        <end position="163"/>
    </location>
</feature>
<reference evidence="6" key="1">
    <citation type="submission" date="2017-02" db="EMBL/GenBank/DDBJ databases">
        <title>Delineation of Paenibacillus larvae strains originating from foulbrood outbreaks.</title>
        <authorList>
            <person name="Beims H."/>
            <person name="Bunk B."/>
            <person name="Sproeer C."/>
            <person name="Mohr K.I."/>
            <person name="Pradella S."/>
            <person name="Guenther G."/>
            <person name="Rohde M."/>
            <person name="von der Ohe W."/>
            <person name="Steinert M."/>
        </authorList>
    </citation>
    <scope>NUCLEOTIDE SEQUENCE [LARGE SCALE GENOMIC DNA]</scope>
    <source>
        <strain evidence="6">Eric_III</strain>
    </source>
</reference>
<proteinExistence type="predicted"/>
<evidence type="ECO:0000259" key="4">
    <source>
        <dbReference type="Pfam" id="PF04586"/>
    </source>
</evidence>
<protein>
    <submittedName>
        <fullName evidence="5">Phage prohead protease, HK97 family</fullName>
    </submittedName>
</protein>
<dbReference type="Pfam" id="PF04586">
    <property type="entry name" value="Peptidase_S78"/>
    <property type="match status" value="1"/>
</dbReference>
<evidence type="ECO:0000313" key="5">
    <source>
        <dbReference type="EMBL" id="AVF25090.1"/>
    </source>
</evidence>
<dbReference type="GO" id="GO:0008233">
    <property type="term" value="F:peptidase activity"/>
    <property type="evidence" value="ECO:0007669"/>
    <property type="project" value="UniProtKB-KW"/>
</dbReference>
<evidence type="ECO:0000313" key="6">
    <source>
        <dbReference type="Proteomes" id="UP000239833"/>
    </source>
</evidence>
<keyword evidence="2 5" id="KW-0645">Protease</keyword>
<evidence type="ECO:0000256" key="1">
    <source>
        <dbReference type="ARBA" id="ARBA00022612"/>
    </source>
</evidence>
<dbReference type="GeneID" id="64217696"/>
<dbReference type="RefSeq" id="WP_158676621.1">
    <property type="nucleotide sequence ID" value="NZ_CP019659.1"/>
</dbReference>
<dbReference type="InterPro" id="IPR054613">
    <property type="entry name" value="Peptidase_S78_dom"/>
</dbReference>
<sequence>MEEQALEIRTAEENEGPILTGYAAVFNKPALIRDRRGDTYYEEIVPGAFKRSLSGTKEVFALRNHDSNALLGSTLVNLKLWEDNYGLGFELRKAGTPDFENAYAAVKSKLLRYCSFGFNVAKGGEKWSVRNKIPYRRITDVNLGEISLTHIPAYSQTSVEVRSIVLNDSEDDIEKERQQRWNELIKKYIQEGK</sequence>
<keyword evidence="3" id="KW-0378">Hydrolase</keyword>
<dbReference type="Proteomes" id="UP000239833">
    <property type="component" value="Chromosome"/>
</dbReference>
<gene>
    <name evidence="5" type="ORF">ERICIII_00883</name>
</gene>
<accession>A0A2L1UA87</accession>
<dbReference type="EMBL" id="CP019655">
    <property type="protein sequence ID" value="AVF25090.1"/>
    <property type="molecule type" value="Genomic_DNA"/>
</dbReference>
<evidence type="ECO:0000256" key="3">
    <source>
        <dbReference type="ARBA" id="ARBA00022801"/>
    </source>
</evidence>
<dbReference type="NCBIfam" id="TIGR01543">
    <property type="entry name" value="proheadase_HK97"/>
    <property type="match status" value="1"/>
</dbReference>
<name>A0A2L1UA87_9BACL</name>
<dbReference type="InterPro" id="IPR006433">
    <property type="entry name" value="Prohead_protease"/>
</dbReference>